<feature type="region of interest" description="Disordered" evidence="5">
    <location>
        <begin position="759"/>
        <end position="855"/>
    </location>
</feature>
<name>A0A4S8MDW5_DENBC</name>
<dbReference type="GO" id="GO:0003677">
    <property type="term" value="F:DNA binding"/>
    <property type="evidence" value="ECO:0007669"/>
    <property type="project" value="UniProtKB-KW"/>
</dbReference>
<dbReference type="SUPFAM" id="SSF57701">
    <property type="entry name" value="Zn2/Cys6 DNA-binding domain"/>
    <property type="match status" value="1"/>
</dbReference>
<gene>
    <name evidence="7" type="ORF">K435DRAFT_657458</name>
</gene>
<dbReference type="PROSITE" id="PS50048">
    <property type="entry name" value="ZN2_CY6_FUNGAL_2"/>
    <property type="match status" value="1"/>
</dbReference>
<dbReference type="PANTHER" id="PTHR46910">
    <property type="entry name" value="TRANSCRIPTION FACTOR PDR1"/>
    <property type="match status" value="1"/>
</dbReference>
<feature type="domain" description="Zn(2)-C6 fungal-type" evidence="6">
    <location>
        <begin position="33"/>
        <end position="62"/>
    </location>
</feature>
<dbReference type="InterPro" id="IPR007219">
    <property type="entry name" value="XnlR_reg_dom"/>
</dbReference>
<dbReference type="PROSITE" id="PS00463">
    <property type="entry name" value="ZN2_CY6_FUNGAL_1"/>
    <property type="match status" value="1"/>
</dbReference>
<keyword evidence="4" id="KW-0539">Nucleus</keyword>
<feature type="compositionally biased region" description="Polar residues" evidence="5">
    <location>
        <begin position="766"/>
        <end position="777"/>
    </location>
</feature>
<dbReference type="GO" id="GO:0000981">
    <property type="term" value="F:DNA-binding transcription factor activity, RNA polymerase II-specific"/>
    <property type="evidence" value="ECO:0007669"/>
    <property type="project" value="InterPro"/>
</dbReference>
<feature type="compositionally biased region" description="Low complexity" evidence="5">
    <location>
        <begin position="836"/>
        <end position="849"/>
    </location>
</feature>
<feature type="region of interest" description="Disordered" evidence="5">
    <location>
        <begin position="624"/>
        <end position="658"/>
    </location>
</feature>
<evidence type="ECO:0000256" key="2">
    <source>
        <dbReference type="ARBA" id="ARBA00022723"/>
    </source>
</evidence>
<feature type="compositionally biased region" description="Polar residues" evidence="5">
    <location>
        <begin position="243"/>
        <end position="275"/>
    </location>
</feature>
<dbReference type="Pfam" id="PF04082">
    <property type="entry name" value="Fungal_trans"/>
    <property type="match status" value="1"/>
</dbReference>
<reference evidence="7 8" key="1">
    <citation type="journal article" date="2019" name="Nat. Ecol. Evol.">
        <title>Megaphylogeny resolves global patterns of mushroom evolution.</title>
        <authorList>
            <person name="Varga T."/>
            <person name="Krizsan K."/>
            <person name="Foldi C."/>
            <person name="Dima B."/>
            <person name="Sanchez-Garcia M."/>
            <person name="Sanchez-Ramirez S."/>
            <person name="Szollosi G.J."/>
            <person name="Szarkandi J.G."/>
            <person name="Papp V."/>
            <person name="Albert L."/>
            <person name="Andreopoulos W."/>
            <person name="Angelini C."/>
            <person name="Antonin V."/>
            <person name="Barry K.W."/>
            <person name="Bougher N.L."/>
            <person name="Buchanan P."/>
            <person name="Buyck B."/>
            <person name="Bense V."/>
            <person name="Catcheside P."/>
            <person name="Chovatia M."/>
            <person name="Cooper J."/>
            <person name="Damon W."/>
            <person name="Desjardin D."/>
            <person name="Finy P."/>
            <person name="Geml J."/>
            <person name="Haridas S."/>
            <person name="Hughes K."/>
            <person name="Justo A."/>
            <person name="Karasinski D."/>
            <person name="Kautmanova I."/>
            <person name="Kiss B."/>
            <person name="Kocsube S."/>
            <person name="Kotiranta H."/>
            <person name="LaButti K.M."/>
            <person name="Lechner B.E."/>
            <person name="Liimatainen K."/>
            <person name="Lipzen A."/>
            <person name="Lukacs Z."/>
            <person name="Mihaltcheva S."/>
            <person name="Morgado L.N."/>
            <person name="Niskanen T."/>
            <person name="Noordeloos M.E."/>
            <person name="Ohm R.A."/>
            <person name="Ortiz-Santana B."/>
            <person name="Ovrebo C."/>
            <person name="Racz N."/>
            <person name="Riley R."/>
            <person name="Savchenko A."/>
            <person name="Shiryaev A."/>
            <person name="Soop K."/>
            <person name="Spirin V."/>
            <person name="Szebenyi C."/>
            <person name="Tomsovsky M."/>
            <person name="Tulloss R.E."/>
            <person name="Uehling J."/>
            <person name="Grigoriev I.V."/>
            <person name="Vagvolgyi C."/>
            <person name="Papp T."/>
            <person name="Martin F.M."/>
            <person name="Miettinen O."/>
            <person name="Hibbett D.S."/>
            <person name="Nagy L.G."/>
        </authorList>
    </citation>
    <scope>NUCLEOTIDE SEQUENCE [LARGE SCALE GENOMIC DNA]</scope>
    <source>
        <strain evidence="7 8">CBS 962.96</strain>
    </source>
</reference>
<feature type="region of interest" description="Disordered" evidence="5">
    <location>
        <begin position="1"/>
        <end position="22"/>
    </location>
</feature>
<evidence type="ECO:0000259" key="6">
    <source>
        <dbReference type="PROSITE" id="PS50048"/>
    </source>
</evidence>
<dbReference type="CDD" id="cd12148">
    <property type="entry name" value="fungal_TF_MHR"/>
    <property type="match status" value="1"/>
</dbReference>
<feature type="compositionally biased region" description="Low complexity" evidence="5">
    <location>
        <begin position="789"/>
        <end position="812"/>
    </location>
</feature>
<dbReference type="EMBL" id="ML179106">
    <property type="protein sequence ID" value="THV00259.1"/>
    <property type="molecule type" value="Genomic_DNA"/>
</dbReference>
<keyword evidence="3" id="KW-0238">DNA-binding</keyword>
<dbReference type="InterPro" id="IPR001138">
    <property type="entry name" value="Zn2Cys6_DnaBD"/>
</dbReference>
<dbReference type="SMART" id="SM00906">
    <property type="entry name" value="Fungal_trans"/>
    <property type="match status" value="1"/>
</dbReference>
<comment type="subcellular location">
    <subcellularLocation>
        <location evidence="1">Nucleus</location>
    </subcellularLocation>
</comment>
<dbReference type="InterPro" id="IPR036864">
    <property type="entry name" value="Zn2-C6_fun-type_DNA-bd_sf"/>
</dbReference>
<dbReference type="SMART" id="SM00066">
    <property type="entry name" value="GAL4"/>
    <property type="match status" value="1"/>
</dbReference>
<keyword evidence="8" id="KW-1185">Reference proteome</keyword>
<feature type="compositionally biased region" description="Polar residues" evidence="5">
    <location>
        <begin position="643"/>
        <end position="654"/>
    </location>
</feature>
<dbReference type="InterPro" id="IPR050987">
    <property type="entry name" value="AtrR-like"/>
</dbReference>
<dbReference type="OrthoDB" id="25921at2759"/>
<dbReference type="GO" id="GO:0005634">
    <property type="term" value="C:nucleus"/>
    <property type="evidence" value="ECO:0007669"/>
    <property type="project" value="UniProtKB-SubCell"/>
</dbReference>
<protein>
    <recommendedName>
        <fullName evidence="6">Zn(2)-C6 fungal-type domain-containing protein</fullName>
    </recommendedName>
</protein>
<keyword evidence="2" id="KW-0479">Metal-binding</keyword>
<sequence>MPPVTSPDSTQEQPSASTSSSILKERRFKLSRACDRCRRRRIKCDEGHPCQACLSANSACTFEEPGKRTHPHKSKRTATLEDRMHHLETLIQAIPPAVFAAGNPALNSLKALHADPSSTSTSPITAPPFTFPTFPTGVPPPSLHVFPLTNPSTHFSPSEVKPDEPLQSPNTAFQSFMGGLYNHSNQGSITNPDQLAEETAKMSLSASYLYFDDEGYTRWQGETSGLPLLDLLIERQAPPSDAEGNTPNSDGVSSNMTHSGGSNSANNAWFPNRTSQRTDINPQMLWRMITSYISPDLMDSLVQCYLSTSYYVLPFLHVPTFLSDYGNPQKWGEPGFATFIVAICCLASRHMDDPRVRANPSDGISAGTQWFELLGRLRTLPIADRPTLYTIQADLIAAVYAVGLGRLSRAAALLSEAITISIDAGLHRSADTYDLFDPIEDEVRKRTFWCVYIWDKQLSAHFGRPPIIRLRDCDVAEPVPVDDEFITREGIQSPPPGKEGQCRMNAFLVSVRIMMVLESVLDVPPPRPRSSENDGFGFGLGRESFISKAARILTDVKGFKELREEEALLDEIQRSLPAYWKHTPETLTTEDTIRLTQVERLHCAEHFVRMLIYRHRFSQKVAERMSAGRGQGAGGAGEEDQKPPQSQNQSQIQTEGEREAMMAAHNSALQVVATYVHIAGKGLMTYYGVHVIHQLTQAGRTLVAILLNCKSEAMQPLISPGLDALRSCVGLLRRFSGRYVCGLRSGDLLEEFCRLTQIPLEPGTRPDNNTHLQNNSRPAWIRPVRKKASQGGSNRRGSQSQGQQGQGESPSSTHSLHNDHSSPEGFSPSDFFVEPTGAANNNGSGTSSSPVAGTNSVNGGVANGIGGGSGARADQQQMSFGLNPLEGLNGLAGLNGLSGLNGLNGLNTLNGLNALNVLSPQGLGGGPGMGMGHHHGIDVDIDVDGNGRGMYLSQVDMNSLFGEGIDVEQMLEAGGHGGSGMGRTSPTP</sequence>
<evidence type="ECO:0000256" key="5">
    <source>
        <dbReference type="SAM" id="MobiDB-lite"/>
    </source>
</evidence>
<evidence type="ECO:0000256" key="3">
    <source>
        <dbReference type="ARBA" id="ARBA00023125"/>
    </source>
</evidence>
<evidence type="ECO:0000313" key="8">
    <source>
        <dbReference type="Proteomes" id="UP000297245"/>
    </source>
</evidence>
<accession>A0A4S8MDW5</accession>
<dbReference type="Proteomes" id="UP000297245">
    <property type="component" value="Unassembled WGS sequence"/>
</dbReference>
<dbReference type="GO" id="GO:0006351">
    <property type="term" value="P:DNA-templated transcription"/>
    <property type="evidence" value="ECO:0007669"/>
    <property type="project" value="InterPro"/>
</dbReference>
<proteinExistence type="predicted"/>
<evidence type="ECO:0000313" key="7">
    <source>
        <dbReference type="EMBL" id="THV00259.1"/>
    </source>
</evidence>
<dbReference type="Pfam" id="PF00172">
    <property type="entry name" value="Zn_clus"/>
    <property type="match status" value="1"/>
</dbReference>
<evidence type="ECO:0000256" key="4">
    <source>
        <dbReference type="ARBA" id="ARBA00023242"/>
    </source>
</evidence>
<evidence type="ECO:0000256" key="1">
    <source>
        <dbReference type="ARBA" id="ARBA00004123"/>
    </source>
</evidence>
<dbReference type="GO" id="GO:0008270">
    <property type="term" value="F:zinc ion binding"/>
    <property type="evidence" value="ECO:0007669"/>
    <property type="project" value="InterPro"/>
</dbReference>
<dbReference type="Gene3D" id="4.10.240.10">
    <property type="entry name" value="Zn(2)-C6 fungal-type DNA-binding domain"/>
    <property type="match status" value="1"/>
</dbReference>
<dbReference type="AlphaFoldDB" id="A0A4S8MDW5"/>
<feature type="region of interest" description="Disordered" evidence="5">
    <location>
        <begin position="238"/>
        <end position="275"/>
    </location>
</feature>
<dbReference type="PANTHER" id="PTHR46910:SF3">
    <property type="entry name" value="HALOTOLERANCE PROTEIN 9-RELATED"/>
    <property type="match status" value="1"/>
</dbReference>
<organism evidence="7 8">
    <name type="scientific">Dendrothele bispora (strain CBS 962.96)</name>
    <dbReference type="NCBI Taxonomy" id="1314807"/>
    <lineage>
        <taxon>Eukaryota</taxon>
        <taxon>Fungi</taxon>
        <taxon>Dikarya</taxon>
        <taxon>Basidiomycota</taxon>
        <taxon>Agaricomycotina</taxon>
        <taxon>Agaricomycetes</taxon>
        <taxon>Agaricomycetidae</taxon>
        <taxon>Agaricales</taxon>
        <taxon>Agaricales incertae sedis</taxon>
        <taxon>Dendrothele</taxon>
    </lineage>
</organism>